<feature type="compositionally biased region" description="Acidic residues" evidence="12">
    <location>
        <begin position="41"/>
        <end position="53"/>
    </location>
</feature>
<sequence length="288" mass="32246">MFGRLWKLWLLFMLVLPFTLNVINSGSRNSFVAFAQDANTVDDDDDGQVETEEPASYPGGSPDAVVAQETPDDEDDDEEKPLKPSPDADTYLLFTNPVGTLDLPAGKLVEFLVGFCNKGKSDFILESLDGSFRYPMDFSFYIQNFSTIHYTRVVKPTEQVTLSYSFIPSDTFSSRPFGLTINLLYKDLEGNMYLDAVFNSTVNIVEIDDGLDGETVFLYIFLIACVVLLLVVGQQFLSSFGINLPNGRLGNVAQKDGRARTTKRGKQEVQPKKQKKEKEVVKPKKKMK</sequence>
<comment type="similarity">
    <text evidence="2">Belongs to the TRAP-alpha family.</text>
</comment>
<evidence type="ECO:0000256" key="5">
    <source>
        <dbReference type="ARBA" id="ARBA00022729"/>
    </source>
</evidence>
<feature type="chain" id="PRO_5004590194" description="Translocon-associated protein subunit alpha" evidence="14">
    <location>
        <begin position="22"/>
        <end position="288"/>
    </location>
</feature>
<comment type="function">
    <text evidence="9">TRAP proteins are part of a complex whose function is to bind calcium to the ER membrane and thereby regulate the retention of ER resident proteins. May be involved in the recycling of the translocation apparatus after completion of the translocation process or may function as a membrane-bound chaperone facilitating folding of translocated proteins.</text>
</comment>
<reference evidence="15" key="2">
    <citation type="submission" date="2015-02" db="UniProtKB">
        <authorList>
            <consortium name="EnsemblMetazoa"/>
        </authorList>
    </citation>
    <scope>IDENTIFICATION</scope>
</reference>
<keyword evidence="7 13" id="KW-1133">Transmembrane helix</keyword>
<comment type="subcellular location">
    <subcellularLocation>
        <location evidence="1">Endoplasmic reticulum membrane</location>
        <topology evidence="1">Single-pass type I membrane protein</topology>
    </subcellularLocation>
</comment>
<organism evidence="15 16">
    <name type="scientific">Strigamia maritima</name>
    <name type="common">European centipede</name>
    <name type="synonym">Geophilus maritimus</name>
    <dbReference type="NCBI Taxonomy" id="126957"/>
    <lineage>
        <taxon>Eukaryota</taxon>
        <taxon>Metazoa</taxon>
        <taxon>Ecdysozoa</taxon>
        <taxon>Arthropoda</taxon>
        <taxon>Myriapoda</taxon>
        <taxon>Chilopoda</taxon>
        <taxon>Pleurostigmophora</taxon>
        <taxon>Geophilomorpha</taxon>
        <taxon>Linotaeniidae</taxon>
        <taxon>Strigamia</taxon>
    </lineage>
</organism>
<evidence type="ECO:0000256" key="11">
    <source>
        <dbReference type="ARBA" id="ARBA00031071"/>
    </source>
</evidence>
<dbReference type="PANTHER" id="PTHR12924:SF0">
    <property type="entry name" value="TRANSLOCON-ASSOCIATED PROTEIN SUBUNIT ALPHA"/>
    <property type="match status" value="1"/>
</dbReference>
<dbReference type="Proteomes" id="UP000014500">
    <property type="component" value="Unassembled WGS sequence"/>
</dbReference>
<evidence type="ECO:0000256" key="1">
    <source>
        <dbReference type="ARBA" id="ARBA00004115"/>
    </source>
</evidence>
<accession>T1J560</accession>
<dbReference type="OMA" id="MFFNETI"/>
<feature type="transmembrane region" description="Helical" evidence="13">
    <location>
        <begin position="216"/>
        <end position="237"/>
    </location>
</feature>
<feature type="signal peptide" evidence="14">
    <location>
        <begin position="1"/>
        <end position="21"/>
    </location>
</feature>
<dbReference type="AlphaFoldDB" id="T1J560"/>
<evidence type="ECO:0000256" key="13">
    <source>
        <dbReference type="SAM" id="Phobius"/>
    </source>
</evidence>
<evidence type="ECO:0000256" key="3">
    <source>
        <dbReference type="ARBA" id="ARBA00020280"/>
    </source>
</evidence>
<dbReference type="PANTHER" id="PTHR12924">
    <property type="entry name" value="TRANSLOCON-ASSOCIATED PROTEIN, ALPHA SUBUNIT"/>
    <property type="match status" value="1"/>
</dbReference>
<proteinExistence type="inferred from homology"/>
<keyword evidence="5 14" id="KW-0732">Signal</keyword>
<dbReference type="EnsemblMetazoa" id="SMAR008758-RA">
    <property type="protein sequence ID" value="SMAR008758-PA"/>
    <property type="gene ID" value="SMAR008758"/>
</dbReference>
<dbReference type="STRING" id="126957.T1J560"/>
<keyword evidence="6" id="KW-0256">Endoplasmic reticulum</keyword>
<dbReference type="PhylomeDB" id="T1J560"/>
<dbReference type="GO" id="GO:0005789">
    <property type="term" value="C:endoplasmic reticulum membrane"/>
    <property type="evidence" value="ECO:0007669"/>
    <property type="project" value="UniProtKB-SubCell"/>
</dbReference>
<keyword evidence="16" id="KW-1185">Reference proteome</keyword>
<evidence type="ECO:0000256" key="8">
    <source>
        <dbReference type="ARBA" id="ARBA00023136"/>
    </source>
</evidence>
<evidence type="ECO:0000256" key="4">
    <source>
        <dbReference type="ARBA" id="ARBA00022692"/>
    </source>
</evidence>
<keyword evidence="4 13" id="KW-0812">Transmembrane</keyword>
<evidence type="ECO:0000256" key="12">
    <source>
        <dbReference type="SAM" id="MobiDB-lite"/>
    </source>
</evidence>
<dbReference type="HOGENOM" id="CLU_073618_0_0_1"/>
<evidence type="ECO:0000256" key="2">
    <source>
        <dbReference type="ARBA" id="ARBA00006776"/>
    </source>
</evidence>
<evidence type="ECO:0000256" key="7">
    <source>
        <dbReference type="ARBA" id="ARBA00022989"/>
    </source>
</evidence>
<name>T1J560_STRMM</name>
<reference evidence="16" key="1">
    <citation type="submission" date="2011-05" db="EMBL/GenBank/DDBJ databases">
        <authorList>
            <person name="Richards S.R."/>
            <person name="Qu J."/>
            <person name="Jiang H."/>
            <person name="Jhangiani S.N."/>
            <person name="Agravi P."/>
            <person name="Goodspeed R."/>
            <person name="Gross S."/>
            <person name="Mandapat C."/>
            <person name="Jackson L."/>
            <person name="Mathew T."/>
            <person name="Pu L."/>
            <person name="Thornton R."/>
            <person name="Saada N."/>
            <person name="Wilczek-Boney K.B."/>
            <person name="Lee S."/>
            <person name="Kovar C."/>
            <person name="Wu Y."/>
            <person name="Scherer S.E."/>
            <person name="Worley K.C."/>
            <person name="Muzny D.M."/>
            <person name="Gibbs R."/>
        </authorList>
    </citation>
    <scope>NUCLEOTIDE SEQUENCE</scope>
    <source>
        <strain evidence="16">Brora</strain>
    </source>
</reference>
<evidence type="ECO:0000256" key="10">
    <source>
        <dbReference type="ARBA" id="ARBA00025854"/>
    </source>
</evidence>
<dbReference type="InterPro" id="IPR005595">
    <property type="entry name" value="TRAP_alpha"/>
</dbReference>
<evidence type="ECO:0000313" key="16">
    <source>
        <dbReference type="Proteomes" id="UP000014500"/>
    </source>
</evidence>
<feature type="region of interest" description="Disordered" evidence="12">
    <location>
        <begin position="253"/>
        <end position="288"/>
    </location>
</feature>
<feature type="region of interest" description="Disordered" evidence="12">
    <location>
        <begin position="41"/>
        <end position="89"/>
    </location>
</feature>
<protein>
    <recommendedName>
        <fullName evidence="3">Translocon-associated protein subunit alpha</fullName>
    </recommendedName>
    <alternativeName>
        <fullName evidence="11">Signal sequence receptor subunit alpha</fullName>
    </alternativeName>
</protein>
<feature type="compositionally biased region" description="Acidic residues" evidence="12">
    <location>
        <begin position="70"/>
        <end position="79"/>
    </location>
</feature>
<comment type="subunit">
    <text evidence="10">Heterotetramer of TRAP-alpha, TRAP-beta, TRAP-delta and TRAP-gamma. Interacts with palmitoylated calnexin (CALX), the interaction is required for efficient folding of glycosylated proteins.</text>
</comment>
<feature type="compositionally biased region" description="Basic and acidic residues" evidence="12">
    <location>
        <begin position="255"/>
        <end position="282"/>
    </location>
</feature>
<evidence type="ECO:0000313" key="15">
    <source>
        <dbReference type="EnsemblMetazoa" id="SMAR008758-PA"/>
    </source>
</evidence>
<evidence type="ECO:0000256" key="6">
    <source>
        <dbReference type="ARBA" id="ARBA00022824"/>
    </source>
</evidence>
<dbReference type="Pfam" id="PF03896">
    <property type="entry name" value="TRAP_alpha"/>
    <property type="match status" value="1"/>
</dbReference>
<dbReference type="EMBL" id="JH431850">
    <property type="status" value="NOT_ANNOTATED_CDS"/>
    <property type="molecule type" value="Genomic_DNA"/>
</dbReference>
<keyword evidence="8 13" id="KW-0472">Membrane</keyword>
<dbReference type="eggNOG" id="KOG1631">
    <property type="taxonomic scope" value="Eukaryota"/>
</dbReference>
<evidence type="ECO:0000256" key="9">
    <source>
        <dbReference type="ARBA" id="ARBA00025620"/>
    </source>
</evidence>
<evidence type="ECO:0000256" key="14">
    <source>
        <dbReference type="SAM" id="SignalP"/>
    </source>
</evidence>